<dbReference type="Pfam" id="PF13362">
    <property type="entry name" value="Toprim_3"/>
    <property type="match status" value="1"/>
</dbReference>
<reference evidence="9 10" key="1">
    <citation type="journal article" date="2016" name="Front. Microbiol.">
        <title>Genomic Resource of Rice Seed Associated Bacteria.</title>
        <authorList>
            <person name="Midha S."/>
            <person name="Bansal K."/>
            <person name="Sharma S."/>
            <person name="Kumar N."/>
            <person name="Patil P.P."/>
            <person name="Chaudhry V."/>
            <person name="Patil P.B."/>
        </authorList>
    </citation>
    <scope>NUCLEOTIDE SEQUENCE [LARGE SCALE GENOMIC DNA]</scope>
    <source>
        <strain evidence="9 10">NS226</strain>
    </source>
</reference>
<dbReference type="GO" id="GO:0000428">
    <property type="term" value="C:DNA-directed RNA polymerase complex"/>
    <property type="evidence" value="ECO:0007669"/>
    <property type="project" value="UniProtKB-KW"/>
</dbReference>
<dbReference type="InterPro" id="IPR036977">
    <property type="entry name" value="DNA_primase_Znf_CHC2"/>
</dbReference>
<dbReference type="InterPro" id="IPR006171">
    <property type="entry name" value="TOPRIM_dom"/>
</dbReference>
<keyword evidence="6" id="KW-0804">Transcription</keyword>
<organism evidence="9 10">
    <name type="scientific">Aureimonas ureilytica</name>
    <dbReference type="NCBI Taxonomy" id="401562"/>
    <lineage>
        <taxon>Bacteria</taxon>
        <taxon>Pseudomonadati</taxon>
        <taxon>Pseudomonadota</taxon>
        <taxon>Alphaproteobacteria</taxon>
        <taxon>Hyphomicrobiales</taxon>
        <taxon>Aurantimonadaceae</taxon>
        <taxon>Aureimonas</taxon>
    </lineage>
</organism>
<keyword evidence="2" id="KW-0639">Primosome</keyword>
<evidence type="ECO:0000259" key="7">
    <source>
        <dbReference type="Pfam" id="PF13362"/>
    </source>
</evidence>
<dbReference type="STRING" id="401562.NS365_01195"/>
<dbReference type="OrthoDB" id="9811157at2"/>
<dbReference type="AlphaFoldDB" id="A0A175RCG4"/>
<evidence type="ECO:0000256" key="6">
    <source>
        <dbReference type="ARBA" id="ARBA00023163"/>
    </source>
</evidence>
<evidence type="ECO:0000256" key="1">
    <source>
        <dbReference type="ARBA" id="ARBA00022478"/>
    </source>
</evidence>
<evidence type="ECO:0000313" key="10">
    <source>
        <dbReference type="Proteomes" id="UP000078272"/>
    </source>
</evidence>
<dbReference type="GO" id="GO:0006269">
    <property type="term" value="P:DNA replication, synthesis of primer"/>
    <property type="evidence" value="ECO:0007669"/>
    <property type="project" value="UniProtKB-KW"/>
</dbReference>
<keyword evidence="3" id="KW-0808">Transferase</keyword>
<evidence type="ECO:0000259" key="8">
    <source>
        <dbReference type="Pfam" id="PF23639"/>
    </source>
</evidence>
<keyword evidence="5" id="KW-0235">DNA replication</keyword>
<evidence type="ECO:0000256" key="3">
    <source>
        <dbReference type="ARBA" id="ARBA00022679"/>
    </source>
</evidence>
<dbReference type="SUPFAM" id="SSF57783">
    <property type="entry name" value="Zinc beta-ribbon"/>
    <property type="match status" value="1"/>
</dbReference>
<dbReference type="EMBL" id="LDPZ01000006">
    <property type="protein sequence ID" value="KTQ97777.1"/>
    <property type="molecule type" value="Genomic_DNA"/>
</dbReference>
<dbReference type="Gene3D" id="3.90.580.10">
    <property type="entry name" value="Zinc finger, CHC2-type domain"/>
    <property type="match status" value="1"/>
</dbReference>
<dbReference type="GO" id="GO:0016779">
    <property type="term" value="F:nucleotidyltransferase activity"/>
    <property type="evidence" value="ECO:0007669"/>
    <property type="project" value="UniProtKB-KW"/>
</dbReference>
<dbReference type="GO" id="GO:0008270">
    <property type="term" value="F:zinc ion binding"/>
    <property type="evidence" value="ECO:0007669"/>
    <property type="project" value="InterPro"/>
</dbReference>
<evidence type="ECO:0000256" key="4">
    <source>
        <dbReference type="ARBA" id="ARBA00022695"/>
    </source>
</evidence>
<evidence type="ECO:0000313" key="9">
    <source>
        <dbReference type="EMBL" id="KTQ97777.1"/>
    </source>
</evidence>
<dbReference type="GO" id="GO:1990077">
    <property type="term" value="C:primosome complex"/>
    <property type="evidence" value="ECO:0007669"/>
    <property type="project" value="UniProtKB-KW"/>
</dbReference>
<dbReference type="InterPro" id="IPR055570">
    <property type="entry name" value="DUF7146"/>
</dbReference>
<protein>
    <recommendedName>
        <fullName evidence="11">Toprim domain-containing protein</fullName>
    </recommendedName>
</protein>
<feature type="domain" description="Toprim" evidence="7">
    <location>
        <begin position="278"/>
        <end position="366"/>
    </location>
</feature>
<dbReference type="Pfam" id="PF23639">
    <property type="entry name" value="DUF7146"/>
    <property type="match status" value="1"/>
</dbReference>
<keyword evidence="4" id="KW-0548">Nucleotidyltransferase</keyword>
<evidence type="ECO:0000256" key="5">
    <source>
        <dbReference type="ARBA" id="ARBA00022705"/>
    </source>
</evidence>
<feature type="domain" description="DUF7146" evidence="8">
    <location>
        <begin position="134"/>
        <end position="258"/>
    </location>
</feature>
<keyword evidence="1" id="KW-0240">DNA-directed RNA polymerase</keyword>
<evidence type="ECO:0000256" key="2">
    <source>
        <dbReference type="ARBA" id="ARBA00022515"/>
    </source>
</evidence>
<gene>
    <name evidence="9" type="ORF">NS226_03810</name>
</gene>
<name>A0A175RCG4_9HYPH</name>
<comment type="caution">
    <text evidence="9">The sequence shown here is derived from an EMBL/GenBank/DDBJ whole genome shotgun (WGS) entry which is preliminary data.</text>
</comment>
<dbReference type="Proteomes" id="UP000078272">
    <property type="component" value="Unassembled WGS sequence"/>
</dbReference>
<dbReference type="PATRIC" id="fig|401562.3.peg.4285"/>
<sequence>MRDVNVDSIKQALKDRIGELCARLLPDGRQQGRFWVAHNPVTGDAIDHPKDPTFKVPLDGDAGAWVDYRSGDKGDVIRLIEYTQRLDFRQAMDWAREFLGLRAMTARQRVDFRAEQEARRAEAARAAEAKALEKRKAVLRLWDGAGSILDDTPAAALGRRYFSEGRGTPLDQIENLDRVTFRVHPALEWWRGATWERRGGRLCKVALGPKFPAIVSGFRSPTGVVTAVHCTFLDPVEPRKAPVKEAKLMFGEAAGSVIAVSCGPTGLAHDAASEPGPLVLCEGTEDGTTLALGIPEARVWAAGSLLHMGKAPVWLPCVSAVFVAADNDWKSRTAQRQLDQVLADIASHGKPVEVMRSAIGKDFNDGMTE</sequence>
<proteinExistence type="predicted"/>
<dbReference type="RefSeq" id="WP_058633844.1">
    <property type="nucleotide sequence ID" value="NZ_LDPZ01000006.1"/>
</dbReference>
<evidence type="ECO:0008006" key="11">
    <source>
        <dbReference type="Google" id="ProtNLM"/>
    </source>
</evidence>
<dbReference type="GO" id="GO:0003677">
    <property type="term" value="F:DNA binding"/>
    <property type="evidence" value="ECO:0007669"/>
    <property type="project" value="InterPro"/>
</dbReference>
<accession>A0A175RCG4</accession>